<keyword evidence="2" id="KW-1003">Cell membrane</keyword>
<keyword evidence="4 6" id="KW-1133">Transmembrane helix</keyword>
<evidence type="ECO:0000256" key="2">
    <source>
        <dbReference type="ARBA" id="ARBA00022475"/>
    </source>
</evidence>
<accession>X0W4R4</accession>
<feature type="domain" description="DUF547" evidence="7">
    <location>
        <begin position="4"/>
        <end position="68"/>
    </location>
</feature>
<keyword evidence="5 6" id="KW-0472">Membrane</keyword>
<dbReference type="InterPro" id="IPR032816">
    <property type="entry name" value="VTT_dom"/>
</dbReference>
<feature type="non-terminal residue" evidence="9">
    <location>
        <position position="257"/>
    </location>
</feature>
<gene>
    <name evidence="9" type="ORF">S01H1_55469</name>
</gene>
<dbReference type="Pfam" id="PF04784">
    <property type="entry name" value="DUF547"/>
    <property type="match status" value="1"/>
</dbReference>
<evidence type="ECO:0000259" key="7">
    <source>
        <dbReference type="Pfam" id="PF04784"/>
    </source>
</evidence>
<dbReference type="Pfam" id="PF09335">
    <property type="entry name" value="VTT_dom"/>
    <property type="match status" value="1"/>
</dbReference>
<dbReference type="InterPro" id="IPR006869">
    <property type="entry name" value="DUF547"/>
</dbReference>
<dbReference type="EMBL" id="BARS01036059">
    <property type="protein sequence ID" value="GAG25525.1"/>
    <property type="molecule type" value="Genomic_DNA"/>
</dbReference>
<organism evidence="9">
    <name type="scientific">marine sediment metagenome</name>
    <dbReference type="NCBI Taxonomy" id="412755"/>
    <lineage>
        <taxon>unclassified sequences</taxon>
        <taxon>metagenomes</taxon>
        <taxon>ecological metagenomes</taxon>
    </lineage>
</organism>
<feature type="domain" description="VTT" evidence="8">
    <location>
        <begin position="193"/>
        <end position="255"/>
    </location>
</feature>
<evidence type="ECO:0000259" key="8">
    <source>
        <dbReference type="Pfam" id="PF09335"/>
    </source>
</evidence>
<comment type="caution">
    <text evidence="9">The sequence shown here is derived from an EMBL/GenBank/DDBJ whole genome shotgun (WGS) entry which is preliminary data.</text>
</comment>
<feature type="non-terminal residue" evidence="9">
    <location>
        <position position="1"/>
    </location>
</feature>
<comment type="subcellular location">
    <subcellularLocation>
        <location evidence="1">Cell membrane</location>
        <topology evidence="1">Multi-pass membrane protein</topology>
    </subcellularLocation>
</comment>
<protein>
    <submittedName>
        <fullName evidence="9">Uncharacterized protein</fullName>
    </submittedName>
</protein>
<keyword evidence="3 6" id="KW-0812">Transmembrane</keyword>
<evidence type="ECO:0000256" key="6">
    <source>
        <dbReference type="SAM" id="Phobius"/>
    </source>
</evidence>
<dbReference type="InterPro" id="IPR015414">
    <property type="entry name" value="TMEM64"/>
</dbReference>
<dbReference type="AlphaFoldDB" id="X0W4R4"/>
<feature type="transmembrane region" description="Helical" evidence="6">
    <location>
        <begin position="206"/>
        <end position="230"/>
    </location>
</feature>
<name>X0W4R4_9ZZZZ</name>
<reference evidence="9" key="1">
    <citation type="journal article" date="2014" name="Front. Microbiol.">
        <title>High frequency of phylogenetically diverse reductive dehalogenase-homologous genes in deep subseafloor sedimentary metagenomes.</title>
        <authorList>
            <person name="Kawai M."/>
            <person name="Futagami T."/>
            <person name="Toyoda A."/>
            <person name="Takaki Y."/>
            <person name="Nishi S."/>
            <person name="Hori S."/>
            <person name="Arai W."/>
            <person name="Tsubouchi T."/>
            <person name="Morono Y."/>
            <person name="Uchiyama I."/>
            <person name="Ito T."/>
            <person name="Fujiyama A."/>
            <person name="Inagaki F."/>
            <person name="Takami H."/>
        </authorList>
    </citation>
    <scope>NUCLEOTIDE SEQUENCE</scope>
    <source>
        <strain evidence="9">Expedition CK06-06</strain>
    </source>
</reference>
<sequence>WTETEWVVGGHSVTLDNIEHNLLRPFFRDPRIHFAVNCASHSCAPLPTWAFTGAQMEAQLDERTRAFLEDEANVAIDGSTLRVSRYFDWYGDDFVAEGWEPRAASVAEFIARYSTPDIRAAVESTPGIELGFSEYDWSLNALTPPPADGGRQEENSGGVGGILTDFQNWVSGFGSLAPLIYGIGYVVFVVLLVPGGALTLGAGFSFGLVLGGLVVFVAANIGAALAFLIGRYFLRSRVERWLAGREKLSAVDRAVEE</sequence>
<evidence type="ECO:0000256" key="3">
    <source>
        <dbReference type="ARBA" id="ARBA00022692"/>
    </source>
</evidence>
<evidence type="ECO:0000313" key="9">
    <source>
        <dbReference type="EMBL" id="GAG25525.1"/>
    </source>
</evidence>
<dbReference type="GO" id="GO:0005886">
    <property type="term" value="C:plasma membrane"/>
    <property type="evidence" value="ECO:0007669"/>
    <property type="project" value="UniProtKB-SubCell"/>
</dbReference>
<dbReference type="PANTHER" id="PTHR12677:SF59">
    <property type="entry name" value="GOLGI APPARATUS MEMBRANE PROTEIN TVP38-RELATED"/>
    <property type="match status" value="1"/>
</dbReference>
<feature type="transmembrane region" description="Helical" evidence="6">
    <location>
        <begin position="179"/>
        <end position="200"/>
    </location>
</feature>
<evidence type="ECO:0000256" key="5">
    <source>
        <dbReference type="ARBA" id="ARBA00023136"/>
    </source>
</evidence>
<dbReference type="PANTHER" id="PTHR12677">
    <property type="entry name" value="GOLGI APPARATUS MEMBRANE PROTEIN TVP38-RELATED"/>
    <property type="match status" value="1"/>
</dbReference>
<evidence type="ECO:0000256" key="4">
    <source>
        <dbReference type="ARBA" id="ARBA00022989"/>
    </source>
</evidence>
<evidence type="ECO:0000256" key="1">
    <source>
        <dbReference type="ARBA" id="ARBA00004651"/>
    </source>
</evidence>
<proteinExistence type="predicted"/>